<evidence type="ECO:0000313" key="8">
    <source>
        <dbReference type="Proteomes" id="UP000751190"/>
    </source>
</evidence>
<proteinExistence type="predicted"/>
<comment type="caution">
    <text evidence="7">The sequence shown here is derived from an EMBL/GenBank/DDBJ whole genome shotgun (WGS) entry which is preliminary data.</text>
</comment>
<evidence type="ECO:0000256" key="1">
    <source>
        <dbReference type="ARBA" id="ARBA00004138"/>
    </source>
</evidence>
<dbReference type="GO" id="GO:0005929">
    <property type="term" value="C:cilium"/>
    <property type="evidence" value="ECO:0007669"/>
    <property type="project" value="UniProtKB-SubCell"/>
</dbReference>
<evidence type="ECO:0000313" key="7">
    <source>
        <dbReference type="EMBL" id="KAG8468810.1"/>
    </source>
</evidence>
<accession>A0A8J5XVQ3</accession>
<comment type="subcellular location">
    <subcellularLocation>
        <location evidence="1">Cell projection</location>
        <location evidence="1">Cilium</location>
    </subcellularLocation>
    <subcellularLocation>
        <location evidence="2">Cytoplasm</location>
        <location evidence="2">Cytoskeleton</location>
    </subcellularLocation>
</comment>
<keyword evidence="4" id="KW-0206">Cytoskeleton</keyword>
<evidence type="ECO:0000256" key="3">
    <source>
        <dbReference type="ARBA" id="ARBA00022490"/>
    </source>
</evidence>
<dbReference type="GO" id="GO:0005516">
    <property type="term" value="F:calmodulin binding"/>
    <property type="evidence" value="ECO:0007669"/>
    <property type="project" value="TreeGrafter"/>
</dbReference>
<keyword evidence="8" id="KW-1185">Reference proteome</keyword>
<evidence type="ECO:0000256" key="4">
    <source>
        <dbReference type="ARBA" id="ARBA00023212"/>
    </source>
</evidence>
<dbReference type="PANTHER" id="PTHR21490:SF0">
    <property type="entry name" value="ENKURIN"/>
    <property type="match status" value="1"/>
</dbReference>
<dbReference type="GO" id="GO:0005856">
    <property type="term" value="C:cytoskeleton"/>
    <property type="evidence" value="ECO:0007669"/>
    <property type="project" value="UniProtKB-SubCell"/>
</dbReference>
<keyword evidence="5" id="KW-0966">Cell projection</keyword>
<dbReference type="PANTHER" id="PTHR21490">
    <property type="entry name" value="ENKURIN-RELATED"/>
    <property type="match status" value="1"/>
</dbReference>
<dbReference type="InterPro" id="IPR027012">
    <property type="entry name" value="Enkurin_dom"/>
</dbReference>
<reference evidence="7" key="1">
    <citation type="submission" date="2021-05" db="EMBL/GenBank/DDBJ databases">
        <title>The genome of the haptophyte Pavlova lutheri (Diacronema luteri, Pavlovales) - a model for lipid biosynthesis in eukaryotic algae.</title>
        <authorList>
            <person name="Hulatt C.J."/>
            <person name="Posewitz M.C."/>
        </authorList>
    </citation>
    <scope>NUCLEOTIDE SEQUENCE</scope>
    <source>
        <strain evidence="7">NIVA-4/92</strain>
    </source>
</reference>
<gene>
    <name evidence="7" type="ORF">KFE25_007328</name>
</gene>
<keyword evidence="3" id="KW-0963">Cytoplasm</keyword>
<dbReference type="OMA" id="DIPSRYD"/>
<dbReference type="OrthoDB" id="2123594at2759"/>
<evidence type="ECO:0000256" key="2">
    <source>
        <dbReference type="ARBA" id="ARBA00004245"/>
    </source>
</evidence>
<sequence>MAVEESIYALIPPVAMVTQRPAMYKSKFPTGVAPTASTFGMHGTSKPGVKNVGGAMVEGEGPHPFKKAHATFGKPDNRPSPNDILRATKPTLADPKPFVRPKLAPSKPLNPSKEEIAIAAARVAAAESAPRKNFVQANAIENILSAPKRESGPVDWRKKPDFGKVPTYLKNIQKEIGEEHEYIRAMHEAQAAAAPPGMRLMGEDEKMELVISLKTKWDAVNSEYQKSSTLSLASLDTIGKVKRKEGYEAQLAQIEKDIEKLSKPVIWVHDDGSY</sequence>
<evidence type="ECO:0000256" key="5">
    <source>
        <dbReference type="ARBA" id="ARBA00023273"/>
    </source>
</evidence>
<evidence type="ECO:0000259" key="6">
    <source>
        <dbReference type="PROSITE" id="PS51665"/>
    </source>
</evidence>
<dbReference type="AlphaFoldDB" id="A0A8J5XVQ3"/>
<dbReference type="Proteomes" id="UP000751190">
    <property type="component" value="Unassembled WGS sequence"/>
</dbReference>
<feature type="domain" description="Enkurin" evidence="6">
    <location>
        <begin position="173"/>
        <end position="269"/>
    </location>
</feature>
<name>A0A8J5XVQ3_DIALT</name>
<dbReference type="InterPro" id="IPR052102">
    <property type="entry name" value="Enkurin_domain-protein"/>
</dbReference>
<protein>
    <recommendedName>
        <fullName evidence="6">Enkurin domain-containing protein</fullName>
    </recommendedName>
</protein>
<dbReference type="EMBL" id="JAGTXO010000003">
    <property type="protein sequence ID" value="KAG8468810.1"/>
    <property type="molecule type" value="Genomic_DNA"/>
</dbReference>
<dbReference type="Pfam" id="PF13864">
    <property type="entry name" value="Enkurin"/>
    <property type="match status" value="1"/>
</dbReference>
<dbReference type="PROSITE" id="PS51665">
    <property type="entry name" value="ENKURIN"/>
    <property type="match status" value="1"/>
</dbReference>
<organism evidence="7 8">
    <name type="scientific">Diacronema lutheri</name>
    <name type="common">Unicellular marine alga</name>
    <name type="synonym">Monochrysis lutheri</name>
    <dbReference type="NCBI Taxonomy" id="2081491"/>
    <lineage>
        <taxon>Eukaryota</taxon>
        <taxon>Haptista</taxon>
        <taxon>Haptophyta</taxon>
        <taxon>Pavlovophyceae</taxon>
        <taxon>Pavlovales</taxon>
        <taxon>Pavlovaceae</taxon>
        <taxon>Diacronema</taxon>
    </lineage>
</organism>